<keyword evidence="2" id="KW-1185">Reference proteome</keyword>
<proteinExistence type="predicted"/>
<comment type="caution">
    <text evidence="1">The sequence shown here is derived from an EMBL/GenBank/DDBJ whole genome shotgun (WGS) entry which is preliminary data.</text>
</comment>
<dbReference type="Proteomes" id="UP000283269">
    <property type="component" value="Unassembled WGS sequence"/>
</dbReference>
<protein>
    <submittedName>
        <fullName evidence="1">Uncharacterized protein</fullName>
    </submittedName>
</protein>
<name>A0A409XRU1_PSICY</name>
<dbReference type="AlphaFoldDB" id="A0A409XRU1"/>
<dbReference type="InParanoid" id="A0A409XRU1"/>
<evidence type="ECO:0000313" key="2">
    <source>
        <dbReference type="Proteomes" id="UP000283269"/>
    </source>
</evidence>
<evidence type="ECO:0000313" key="1">
    <source>
        <dbReference type="EMBL" id="PPQ93532.1"/>
    </source>
</evidence>
<sequence>MSDYIIPGTPGAFDFKAFSKSTQRAFALLTPLLELRRKQSEFDIALDISQRAIEFMAAVKLGVGAARLGYTATVDIIELANGVESMSPDDRAAYLHGTFEIAKKAHDEAKQAHEALRDVRVNLFQLIRSSMETIAAAESSRNGACHSPTTQARIPAAHSLAELDHGLDILEKFGKEISALAQWWDWIKVETQVDPGGRTALVSEQSALTQNIGQWELLRKQFADYNSMVAQLEDSYPKLLSIDDVKKSLPRINDYLLHTGNGVLHNPAIDRYSGAVQISRYMYLHEISPMLLSLSDSAQHVFSALSDWTDESIYTGHCIRDFINAYDEGHEVTKRILSLVMEEIDITGKIKLSIPCTDEALKGFIDEGGNRAIHAVSTLKSVKRNFETCVPILELFEACMAMYYEWWSEISVEENRPGKIPDPERLKAIPTIKEVWTSLRKDYTQYAYRVIFL</sequence>
<organism evidence="1 2">
    <name type="scientific">Psilocybe cyanescens</name>
    <dbReference type="NCBI Taxonomy" id="93625"/>
    <lineage>
        <taxon>Eukaryota</taxon>
        <taxon>Fungi</taxon>
        <taxon>Dikarya</taxon>
        <taxon>Basidiomycota</taxon>
        <taxon>Agaricomycotina</taxon>
        <taxon>Agaricomycetes</taxon>
        <taxon>Agaricomycetidae</taxon>
        <taxon>Agaricales</taxon>
        <taxon>Agaricineae</taxon>
        <taxon>Strophariaceae</taxon>
        <taxon>Psilocybe</taxon>
    </lineage>
</organism>
<accession>A0A409XRU1</accession>
<gene>
    <name evidence="1" type="ORF">CVT25_000514</name>
</gene>
<dbReference type="EMBL" id="NHYD01000714">
    <property type="protein sequence ID" value="PPQ93532.1"/>
    <property type="molecule type" value="Genomic_DNA"/>
</dbReference>
<reference evidence="1 2" key="1">
    <citation type="journal article" date="2018" name="Evol. Lett.">
        <title>Horizontal gene cluster transfer increased hallucinogenic mushroom diversity.</title>
        <authorList>
            <person name="Reynolds H.T."/>
            <person name="Vijayakumar V."/>
            <person name="Gluck-Thaler E."/>
            <person name="Korotkin H.B."/>
            <person name="Matheny P.B."/>
            <person name="Slot J.C."/>
        </authorList>
    </citation>
    <scope>NUCLEOTIDE SEQUENCE [LARGE SCALE GENOMIC DNA]</scope>
    <source>
        <strain evidence="1 2">2631</strain>
    </source>
</reference>